<dbReference type="GO" id="GO:0030246">
    <property type="term" value="F:carbohydrate binding"/>
    <property type="evidence" value="ECO:0007669"/>
    <property type="project" value="UniProtKB-ARBA"/>
</dbReference>
<dbReference type="InterPro" id="IPR025997">
    <property type="entry name" value="SBP_2_dom"/>
</dbReference>
<proteinExistence type="inferred from homology"/>
<organism evidence="6 7">
    <name type="scientific">Piscinibacter terrae</name>
    <dbReference type="NCBI Taxonomy" id="2496871"/>
    <lineage>
        <taxon>Bacteria</taxon>
        <taxon>Pseudomonadati</taxon>
        <taxon>Pseudomonadota</taxon>
        <taxon>Betaproteobacteria</taxon>
        <taxon>Burkholderiales</taxon>
        <taxon>Sphaerotilaceae</taxon>
        <taxon>Piscinibacter</taxon>
    </lineage>
</organism>
<comment type="caution">
    <text evidence="6">The sequence shown here is derived from an EMBL/GenBank/DDBJ whole genome shotgun (WGS) entry which is preliminary data.</text>
</comment>
<accession>A0A3N7IXA9</accession>
<keyword evidence="3 4" id="KW-0732">Signal</keyword>
<evidence type="ECO:0000256" key="2">
    <source>
        <dbReference type="ARBA" id="ARBA00007639"/>
    </source>
</evidence>
<evidence type="ECO:0000256" key="4">
    <source>
        <dbReference type="SAM" id="SignalP"/>
    </source>
</evidence>
<evidence type="ECO:0000313" key="7">
    <source>
        <dbReference type="Proteomes" id="UP000267464"/>
    </source>
</evidence>
<dbReference type="AlphaFoldDB" id="A0A3N7IXA9"/>
<evidence type="ECO:0000256" key="1">
    <source>
        <dbReference type="ARBA" id="ARBA00004196"/>
    </source>
</evidence>
<dbReference type="InterPro" id="IPR028082">
    <property type="entry name" value="Peripla_BP_I"/>
</dbReference>
<reference evidence="6 7" key="1">
    <citation type="submission" date="2018-08" db="EMBL/GenBank/DDBJ databases">
        <authorList>
            <person name="Khan S.A."/>
            <person name="Jeon C.O."/>
            <person name="Chun B.H."/>
            <person name="Jeong S.E."/>
        </authorList>
    </citation>
    <scope>NUCLEOTIDE SEQUENCE [LARGE SCALE GENOMIC DNA]</scope>
    <source>
        <strain evidence="6 7">S-16</strain>
    </source>
</reference>
<evidence type="ECO:0000259" key="5">
    <source>
        <dbReference type="Pfam" id="PF13407"/>
    </source>
</evidence>
<gene>
    <name evidence="6" type="ORF">DZC73_18280</name>
</gene>
<dbReference type="EMBL" id="QUSW01000005">
    <property type="protein sequence ID" value="RQP23412.1"/>
    <property type="molecule type" value="Genomic_DNA"/>
</dbReference>
<evidence type="ECO:0000256" key="3">
    <source>
        <dbReference type="ARBA" id="ARBA00022729"/>
    </source>
</evidence>
<dbReference type="PANTHER" id="PTHR46847">
    <property type="entry name" value="D-ALLOSE-BINDING PERIPLASMIC PROTEIN-RELATED"/>
    <property type="match status" value="1"/>
</dbReference>
<dbReference type="SUPFAM" id="SSF53822">
    <property type="entry name" value="Periplasmic binding protein-like I"/>
    <property type="match status" value="1"/>
</dbReference>
<evidence type="ECO:0000313" key="6">
    <source>
        <dbReference type="EMBL" id="RQP23412.1"/>
    </source>
</evidence>
<dbReference type="PANTHER" id="PTHR46847:SF1">
    <property type="entry name" value="D-ALLOSE-BINDING PERIPLASMIC PROTEIN-RELATED"/>
    <property type="match status" value="1"/>
</dbReference>
<sequence length="362" mass="37363">MRLAFAAIALFGLRPAPCAAAPTAPARNAIEAASSPSPTWTGPTSGPAAVPGKSIVVLAEDLRNGGILGVAQGIREAVRAIGWKVRIVDAGGTPAGRRRAAAEALAAQPDGLVLCGSDATELEPILRAASPQLPPLVGWHAGPRPGAIAGTSVAMNVTTDPIAVARTTALAAVAQSGGKAGVVIFTDSRFAIATAKAQAMAEVIRQCSGCKLLEVKDVAISESAARMPALTEELLAAYGPRWTQALAINDIYFDYAVPMLTKAGRPASAISLLSAGDGSASAFMRIRAGTYQTGTVAEPLNMQGWQVVDELNRLLAGHPVSGFVAPVHLVSASNVTADGGPRFVYDPENGYRNAYLRIWKVR</sequence>
<dbReference type="Pfam" id="PF13407">
    <property type="entry name" value="Peripla_BP_4"/>
    <property type="match status" value="1"/>
</dbReference>
<dbReference type="GO" id="GO:0030313">
    <property type="term" value="C:cell envelope"/>
    <property type="evidence" value="ECO:0007669"/>
    <property type="project" value="UniProtKB-SubCell"/>
</dbReference>
<feature type="chain" id="PRO_5017967082" evidence="4">
    <location>
        <begin position="21"/>
        <end position="362"/>
    </location>
</feature>
<dbReference type="OrthoDB" id="9342512at2"/>
<dbReference type="Proteomes" id="UP000267464">
    <property type="component" value="Unassembled WGS sequence"/>
</dbReference>
<comment type="similarity">
    <text evidence="2">Belongs to the bacterial solute-binding protein 2 family.</text>
</comment>
<reference evidence="6 7" key="2">
    <citation type="submission" date="2018-12" db="EMBL/GenBank/DDBJ databases">
        <title>Rhizobacter gummiphilus sp. nov., a rubber-degrading bacterium isolated from the soil of a botanical garden in Japan.</title>
        <authorList>
            <person name="Shunsuke S.S."/>
        </authorList>
    </citation>
    <scope>NUCLEOTIDE SEQUENCE [LARGE SCALE GENOMIC DNA]</scope>
    <source>
        <strain evidence="6 7">S-16</strain>
    </source>
</reference>
<feature type="domain" description="Periplasmic binding protein" evidence="5">
    <location>
        <begin position="57"/>
        <end position="317"/>
    </location>
</feature>
<name>A0A3N7IXA9_9BURK</name>
<feature type="signal peptide" evidence="4">
    <location>
        <begin position="1"/>
        <end position="20"/>
    </location>
</feature>
<keyword evidence="7" id="KW-1185">Reference proteome</keyword>
<protein>
    <submittedName>
        <fullName evidence="6">Sugar ABC transporter substrate-binding protein</fullName>
    </submittedName>
</protein>
<dbReference type="Gene3D" id="3.40.50.2300">
    <property type="match status" value="2"/>
</dbReference>
<comment type="subcellular location">
    <subcellularLocation>
        <location evidence="1">Cell envelope</location>
    </subcellularLocation>
</comment>